<organism evidence="3 4">
    <name type="scientific">Sphingomonas limnosediminicola</name>
    <dbReference type="NCBI Taxonomy" id="940133"/>
    <lineage>
        <taxon>Bacteria</taxon>
        <taxon>Pseudomonadati</taxon>
        <taxon>Pseudomonadota</taxon>
        <taxon>Alphaproteobacteria</taxon>
        <taxon>Sphingomonadales</taxon>
        <taxon>Sphingomonadaceae</taxon>
        <taxon>Sphingomonas</taxon>
    </lineage>
</organism>
<sequence length="79" mass="8340">MLRNVGPEDRVVRIVVGLALAVVVYLGYLTGIAAIVVGVIAALLVVTGLLARCPLYKVIDVDTSVQEQPYSSTDDRAGL</sequence>
<evidence type="ECO:0000313" key="3">
    <source>
        <dbReference type="EMBL" id="GAA3886883.1"/>
    </source>
</evidence>
<feature type="domain" description="Inner membrane protein YgaP-like transmembrane" evidence="2">
    <location>
        <begin position="1"/>
        <end position="64"/>
    </location>
</feature>
<keyword evidence="1" id="KW-1133">Transmembrane helix</keyword>
<keyword evidence="1" id="KW-0472">Membrane</keyword>
<evidence type="ECO:0000313" key="4">
    <source>
        <dbReference type="Proteomes" id="UP001500827"/>
    </source>
</evidence>
<evidence type="ECO:0000259" key="2">
    <source>
        <dbReference type="Pfam" id="PF11127"/>
    </source>
</evidence>
<dbReference type="Pfam" id="PF11127">
    <property type="entry name" value="YgaP-like_TM"/>
    <property type="match status" value="1"/>
</dbReference>
<dbReference type="RefSeq" id="WP_344700450.1">
    <property type="nucleotide sequence ID" value="NZ_BAABBM010000001.1"/>
</dbReference>
<feature type="transmembrane region" description="Helical" evidence="1">
    <location>
        <begin position="34"/>
        <end position="51"/>
    </location>
</feature>
<evidence type="ECO:0000256" key="1">
    <source>
        <dbReference type="SAM" id="Phobius"/>
    </source>
</evidence>
<dbReference type="EMBL" id="BAABBM010000001">
    <property type="protein sequence ID" value="GAA3886883.1"/>
    <property type="molecule type" value="Genomic_DNA"/>
</dbReference>
<comment type="caution">
    <text evidence="3">The sequence shown here is derived from an EMBL/GenBank/DDBJ whole genome shotgun (WGS) entry which is preliminary data.</text>
</comment>
<dbReference type="Proteomes" id="UP001500827">
    <property type="component" value="Unassembled WGS sequence"/>
</dbReference>
<keyword evidence="4" id="KW-1185">Reference proteome</keyword>
<gene>
    <name evidence="3" type="ORF">GCM10022276_02510</name>
</gene>
<feature type="transmembrane region" description="Helical" evidence="1">
    <location>
        <begin position="12"/>
        <end position="28"/>
    </location>
</feature>
<accession>A0ABP7KVV3</accession>
<keyword evidence="1" id="KW-0812">Transmembrane</keyword>
<reference evidence="4" key="1">
    <citation type="journal article" date="2019" name="Int. J. Syst. Evol. Microbiol.">
        <title>The Global Catalogue of Microorganisms (GCM) 10K type strain sequencing project: providing services to taxonomists for standard genome sequencing and annotation.</title>
        <authorList>
            <consortium name="The Broad Institute Genomics Platform"/>
            <consortium name="The Broad Institute Genome Sequencing Center for Infectious Disease"/>
            <person name="Wu L."/>
            <person name="Ma J."/>
        </authorList>
    </citation>
    <scope>NUCLEOTIDE SEQUENCE [LARGE SCALE GENOMIC DNA]</scope>
    <source>
        <strain evidence="4">JCM 17543</strain>
    </source>
</reference>
<dbReference type="InterPro" id="IPR021309">
    <property type="entry name" value="YgaP-like_TM"/>
</dbReference>
<proteinExistence type="predicted"/>
<protein>
    <recommendedName>
        <fullName evidence="2">Inner membrane protein YgaP-like transmembrane domain-containing protein</fullName>
    </recommendedName>
</protein>
<name>A0ABP7KVV3_9SPHN</name>